<protein>
    <submittedName>
        <fullName evidence="1">Uncharacterized protein</fullName>
    </submittedName>
</protein>
<proteinExistence type="predicted"/>
<accession>A0A8X6K406</accession>
<evidence type="ECO:0000313" key="1">
    <source>
        <dbReference type="EMBL" id="GFS63497.1"/>
    </source>
</evidence>
<keyword evidence="2" id="KW-1185">Reference proteome</keyword>
<organism evidence="1 2">
    <name type="scientific">Nephila pilipes</name>
    <name type="common">Giant wood spider</name>
    <name type="synonym">Nephila maculata</name>
    <dbReference type="NCBI Taxonomy" id="299642"/>
    <lineage>
        <taxon>Eukaryota</taxon>
        <taxon>Metazoa</taxon>
        <taxon>Ecdysozoa</taxon>
        <taxon>Arthropoda</taxon>
        <taxon>Chelicerata</taxon>
        <taxon>Arachnida</taxon>
        <taxon>Araneae</taxon>
        <taxon>Araneomorphae</taxon>
        <taxon>Entelegynae</taxon>
        <taxon>Araneoidea</taxon>
        <taxon>Nephilidae</taxon>
        <taxon>Nephila</taxon>
    </lineage>
</organism>
<name>A0A8X6K406_NEPPI</name>
<reference evidence="1" key="1">
    <citation type="submission" date="2020-08" db="EMBL/GenBank/DDBJ databases">
        <title>Multicomponent nature underlies the extraordinary mechanical properties of spider dragline silk.</title>
        <authorList>
            <person name="Kono N."/>
            <person name="Nakamura H."/>
            <person name="Mori M."/>
            <person name="Yoshida Y."/>
            <person name="Ohtoshi R."/>
            <person name="Malay A.D."/>
            <person name="Moran D.A.P."/>
            <person name="Tomita M."/>
            <person name="Numata K."/>
            <person name="Arakawa K."/>
        </authorList>
    </citation>
    <scope>NUCLEOTIDE SEQUENCE</scope>
</reference>
<gene>
    <name evidence="1" type="ORF">NPIL_686621</name>
</gene>
<dbReference type="AlphaFoldDB" id="A0A8X6K406"/>
<sequence>MRRVTSFLIGKVSHCKTRQKSLEAQILGKIFSNTAIERENQETVAKEQFLSYLSKQPVNEMLMLYSLMIDKENIFLAISQDGLVVCNCCEIALLEYSAYNISHIIPQLSMAPANLSKFLRLQKSPLNSKPSIRPKSPQRLLEVSQRHLVFMYGALNEIELLESINDNITFHRIPEELHVAYLRNHLTGSAPDWYDVIGADFRAVIRTLHYPPIEILHLKPTSSSKLHLTSRSHTPPLLRKITHPPLHSQTQKTPPYYFVIDSSFLPTSHPHPTNLRLPNAAVKSCF</sequence>
<comment type="caution">
    <text evidence="1">The sequence shown here is derived from an EMBL/GenBank/DDBJ whole genome shotgun (WGS) entry which is preliminary data.</text>
</comment>
<dbReference type="EMBL" id="BMAW01094049">
    <property type="protein sequence ID" value="GFS63497.1"/>
    <property type="molecule type" value="Genomic_DNA"/>
</dbReference>
<dbReference type="Proteomes" id="UP000887013">
    <property type="component" value="Unassembled WGS sequence"/>
</dbReference>
<evidence type="ECO:0000313" key="2">
    <source>
        <dbReference type="Proteomes" id="UP000887013"/>
    </source>
</evidence>